<dbReference type="InterPro" id="IPR010272">
    <property type="entry name" value="T6SS_TssF"/>
</dbReference>
<organism evidence="1 2">
    <name type="scientific">Commensalibacter oyaizuii</name>
    <dbReference type="NCBI Taxonomy" id="3043873"/>
    <lineage>
        <taxon>Bacteria</taxon>
        <taxon>Pseudomonadati</taxon>
        <taxon>Pseudomonadota</taxon>
        <taxon>Alphaproteobacteria</taxon>
        <taxon>Acetobacterales</taxon>
        <taxon>Acetobacteraceae</taxon>
    </lineage>
</organism>
<dbReference type="Pfam" id="PF05947">
    <property type="entry name" value="T6SS_TssF"/>
    <property type="match status" value="1"/>
</dbReference>
<dbReference type="Proteomes" id="UP001431634">
    <property type="component" value="Unassembled WGS sequence"/>
</dbReference>
<accession>A0ABT6Q436</accession>
<proteinExistence type="predicted"/>
<protein>
    <submittedName>
        <fullName evidence="1">Type VI secretion system baseplate subunit TssF</fullName>
    </submittedName>
</protein>
<dbReference type="PANTHER" id="PTHR35370">
    <property type="entry name" value="CYTOPLASMIC PROTEIN-RELATED-RELATED"/>
    <property type="match status" value="1"/>
</dbReference>
<name>A0ABT6Q436_9PROT</name>
<dbReference type="EMBL" id="JASBAO010000002">
    <property type="protein sequence ID" value="MDI2091868.1"/>
    <property type="molecule type" value="Genomic_DNA"/>
</dbReference>
<dbReference type="PIRSF" id="PIRSF028304">
    <property type="entry name" value="UCP028304"/>
    <property type="match status" value="1"/>
</dbReference>
<comment type="caution">
    <text evidence="1">The sequence shown here is derived from an EMBL/GenBank/DDBJ whole genome shotgun (WGS) entry which is preliminary data.</text>
</comment>
<dbReference type="RefSeq" id="WP_281449035.1">
    <property type="nucleotide sequence ID" value="NZ_JASBAO010000002.1"/>
</dbReference>
<evidence type="ECO:0000313" key="1">
    <source>
        <dbReference type="EMBL" id="MDI2091868.1"/>
    </source>
</evidence>
<keyword evidence="2" id="KW-1185">Reference proteome</keyword>
<reference evidence="1" key="1">
    <citation type="submission" date="2023-05" db="EMBL/GenBank/DDBJ databases">
        <title>Whole genome sequence of Commensalibacter sp.</title>
        <authorList>
            <person name="Charoenyingcharoen P."/>
            <person name="Yukphan P."/>
        </authorList>
    </citation>
    <scope>NUCLEOTIDE SEQUENCE</scope>
    <source>
        <strain evidence="1">TBRC 16381</strain>
    </source>
</reference>
<gene>
    <name evidence="1" type="primary">tssF</name>
    <name evidence="1" type="ORF">QJV27_10895</name>
</gene>
<sequence length="591" mass="68735">MAHDDLILRYYEAEMMYLREAGKEFAQAHPDRAALLNLDKVSDRDPYVERLFEGFSFLMGKMRQKLDDDLPELTEGLVSLLWPHYLRTIPSLAVVELTPDYHKLKEPEILSKGFEIISQPIGSKKTKCRYRSTRDVELLPLKLSNAQLLHEPDGRSVIRIQFNCGNLAEWSDIHIHSLPIYLNADSPISSALHLYLTRYAQHSFIRYSNAYNSDRQPIDLCFSPMGFDPEDRLWPKGETAFSGYQLLLEYFSFREKFMFLNLKGLEKIRLPEAIEWFELDIVLNKLWPQDLLFSEENFVLYCTPAINLFEIEADPLRISGLQHEYLLRPLRIQDGHTEIYSVDHVKSSKRAEQHDFVPFSSFQHRGGMLRHTAPERYYHTRVRRGASGLYDTWLILGGDAFEKNFDFEEEILSLRITATNGQLPRSALRNSILNQPLHSTQLEVRVRNLSAPTMPCYPPSTDRFHWRVLSHLSSNFLSMLDNAEILRGTLALYDWTDDEMNRRRLEAIIHVEHSLIQRFEKGFLLRGVYIEVTINSSGFSGEGDICLFGEMLNQFFGLYTDIHLFNQLTITLKPTGKSFRWKENHSQKISG</sequence>
<dbReference type="PANTHER" id="PTHR35370:SF4">
    <property type="entry name" value="TYPE VI SECRETION SYSTEM BASEPLATE SUBUNIT TSSF"/>
    <property type="match status" value="1"/>
</dbReference>
<evidence type="ECO:0000313" key="2">
    <source>
        <dbReference type="Proteomes" id="UP001431634"/>
    </source>
</evidence>
<dbReference type="NCBIfam" id="TIGR03359">
    <property type="entry name" value="VI_chp_6"/>
    <property type="match status" value="1"/>
</dbReference>